<organism evidence="7 8">
    <name type="scientific">Amborella trichopoda</name>
    <dbReference type="NCBI Taxonomy" id="13333"/>
    <lineage>
        <taxon>Eukaryota</taxon>
        <taxon>Viridiplantae</taxon>
        <taxon>Streptophyta</taxon>
        <taxon>Embryophyta</taxon>
        <taxon>Tracheophyta</taxon>
        <taxon>Spermatophyta</taxon>
        <taxon>Magnoliopsida</taxon>
        <taxon>Amborellales</taxon>
        <taxon>Amborellaceae</taxon>
        <taxon>Amborella</taxon>
    </lineage>
</organism>
<feature type="domain" description="RWP-RK" evidence="5">
    <location>
        <begin position="593"/>
        <end position="680"/>
    </location>
</feature>
<dbReference type="InterPro" id="IPR053793">
    <property type="entry name" value="PB1-like"/>
</dbReference>
<dbReference type="HOGENOM" id="CLU_008971_0_0_1"/>
<dbReference type="Gramene" id="ERN04953">
    <property type="protein sequence ID" value="ERN04953"/>
    <property type="gene ID" value="AMTR_s00080p00150020"/>
</dbReference>
<dbReference type="Pfam" id="PF02042">
    <property type="entry name" value="RWP-RK"/>
    <property type="match status" value="1"/>
</dbReference>
<dbReference type="SUPFAM" id="SSF54277">
    <property type="entry name" value="CAD &amp; PB1 domains"/>
    <property type="match status" value="1"/>
</dbReference>
<dbReference type="OMA" id="KGWIREN"/>
<gene>
    <name evidence="7" type="ORF">AMTR_s00080p00150020</name>
</gene>
<dbReference type="InterPro" id="IPR045012">
    <property type="entry name" value="NLP"/>
</dbReference>
<evidence type="ECO:0000256" key="1">
    <source>
        <dbReference type="ARBA" id="ARBA00023015"/>
    </source>
</evidence>
<dbReference type="GO" id="GO:0003677">
    <property type="term" value="F:DNA binding"/>
    <property type="evidence" value="ECO:0007669"/>
    <property type="project" value="UniProtKB-KW"/>
</dbReference>
<keyword evidence="2" id="KW-0238">DNA-binding</keyword>
<dbReference type="Pfam" id="PF00564">
    <property type="entry name" value="PB1"/>
    <property type="match status" value="1"/>
</dbReference>
<evidence type="ECO:0000256" key="3">
    <source>
        <dbReference type="ARBA" id="ARBA00023163"/>
    </source>
</evidence>
<keyword evidence="4" id="KW-0539">Nucleus</keyword>
<dbReference type="Proteomes" id="UP000017836">
    <property type="component" value="Unassembled WGS sequence"/>
</dbReference>
<name>W1PAI6_AMBTC</name>
<dbReference type="OrthoDB" id="6270329at2759"/>
<dbReference type="Gene3D" id="3.10.20.90">
    <property type="entry name" value="Phosphatidylinositol 3-kinase Catalytic Subunit, Chain A, domain 1"/>
    <property type="match status" value="1"/>
</dbReference>
<dbReference type="KEGG" id="atr:18433119"/>
<dbReference type="GO" id="GO:0003700">
    <property type="term" value="F:DNA-binding transcription factor activity"/>
    <property type="evidence" value="ECO:0007669"/>
    <property type="project" value="InterPro"/>
</dbReference>
<accession>W1PAI6</accession>
<keyword evidence="8" id="KW-1185">Reference proteome</keyword>
<dbReference type="EMBL" id="KI394095">
    <property type="protein sequence ID" value="ERN04953.1"/>
    <property type="molecule type" value="Genomic_DNA"/>
</dbReference>
<dbReference type="Pfam" id="PF22922">
    <property type="entry name" value="GAF_NLP"/>
    <property type="match status" value="2"/>
</dbReference>
<evidence type="ECO:0000256" key="2">
    <source>
        <dbReference type="ARBA" id="ARBA00023125"/>
    </source>
</evidence>
<evidence type="ECO:0000259" key="6">
    <source>
        <dbReference type="PROSITE" id="PS51745"/>
    </source>
</evidence>
<protein>
    <recommendedName>
        <fullName evidence="9">RWP-RK domain-containing protein</fullName>
    </recommendedName>
</protein>
<evidence type="ECO:0000259" key="5">
    <source>
        <dbReference type="PROSITE" id="PS51519"/>
    </source>
</evidence>
<dbReference type="InterPro" id="IPR000270">
    <property type="entry name" value="PB1_dom"/>
</dbReference>
<evidence type="ECO:0000256" key="4">
    <source>
        <dbReference type="ARBA" id="ARBA00023242"/>
    </source>
</evidence>
<evidence type="ECO:0008006" key="9">
    <source>
        <dbReference type="Google" id="ProtNLM"/>
    </source>
</evidence>
<reference evidence="8" key="1">
    <citation type="journal article" date="2013" name="Science">
        <title>The Amborella genome and the evolution of flowering plants.</title>
        <authorList>
            <consortium name="Amborella Genome Project"/>
        </authorList>
    </citation>
    <scope>NUCLEOTIDE SEQUENCE [LARGE SCALE GENOMIC DNA]</scope>
</reference>
<dbReference type="InterPro" id="IPR055081">
    <property type="entry name" value="NLP1-9_GAF"/>
</dbReference>
<keyword evidence="1" id="KW-0805">Transcription regulation</keyword>
<dbReference type="InterPro" id="IPR003035">
    <property type="entry name" value="RWP-RK_dom"/>
</dbReference>
<dbReference type="STRING" id="13333.W1PAI6"/>
<dbReference type="PROSITE" id="PS51519">
    <property type="entry name" value="RWP_RK"/>
    <property type="match status" value="1"/>
</dbReference>
<sequence>MASSSLLCSGGEAAETMAESCNFFEFMDSIGGYYSLDLDASDFQASFPTFTPQSSNYQVFSLFSLPQSSNLEEEILDKWVSSDSSQLFDSGFSPIDISEPGENIIQGPGLMKVHAISGKPIENLRQNKANEIDVKLENRGEKPFFDSNESCVLKERMMLAIRNFKDSAEHNVLVQVWVPIKNGDKFVLTTSGQPFALDHQSTSLLRYRTVSLTYAFSTDKEDEGNLGLPGRVFQKKRPEWTPNVQFYSRKEYPRLNHALLYDVRGSLAVPIFEASGESCIGVVELITTLQKISYAPEVDKVCKALEAVNFKVPEIVDHPNVQISNDGHRAALAEIRKILISVCDIHNIPLAQTWVPCYYCDVKNYVAVMKDNDSCLKIGDRKVCMSANNAAFCVNEAHVWGFRDACSEHHLKGSEGIVGGAFTSKGPCFCDNICSFSKTEYPLVHYAYMFGLSGSLALHLQSLYAGSGDYVLEIFLPLNCKGKAEQRKLLVSMLATIKQCCQNSFLVLSKEVHDEKSVQMIEICRNVENGGNIPGSHKNCQGHHEMYQEQERSCKSTLHETSGHRDLLRQDTMNYNVKLSDIEAKRCEVNSVGEIKFGRRGLERGRGKLEKSVSMVVLQQYFAGSLKDAAKSVGVCPTTLKRICRQHGIRRWPSRKINKVNNSLRKLQGEIESVRGIDGPFTVTSFTNSSISWPAPSDHKTFTTTHCTRPIAMEAKCLDSDSEPIIDKLSKYNCYFSDAIPGQRDIIAPRDESMERPMTSEFCLSSFSPQSSDPSFALEYKKRFCTERPKSEHMQIARSVSCKDLSELPHGLEWVTIKTSYQDDMVIRFRLSSGSGIFDLHREVSKRFKMEVGAFGIKYFDNDKGNWVLLSCDADLHKCIDASTSSGARVIRLSMTFSNQATRMREAQLI</sequence>
<dbReference type="PANTHER" id="PTHR32002">
    <property type="entry name" value="PROTEIN NLP8"/>
    <property type="match status" value="1"/>
</dbReference>
<proteinExistence type="predicted"/>
<dbReference type="eggNOG" id="ENOG502QRQ2">
    <property type="taxonomic scope" value="Eukaryota"/>
</dbReference>
<evidence type="ECO:0000313" key="8">
    <source>
        <dbReference type="Proteomes" id="UP000017836"/>
    </source>
</evidence>
<dbReference type="PROSITE" id="PS51745">
    <property type="entry name" value="PB1"/>
    <property type="match status" value="1"/>
</dbReference>
<feature type="domain" description="PB1" evidence="6">
    <location>
        <begin position="814"/>
        <end position="898"/>
    </location>
</feature>
<keyword evidence="3" id="KW-0804">Transcription</keyword>
<dbReference type="SMART" id="SM00666">
    <property type="entry name" value="PB1"/>
    <property type="match status" value="1"/>
</dbReference>
<evidence type="ECO:0000313" key="7">
    <source>
        <dbReference type="EMBL" id="ERN04953.1"/>
    </source>
</evidence>
<dbReference type="AlphaFoldDB" id="W1PAI6"/>
<dbReference type="PANTHER" id="PTHR32002:SF35">
    <property type="entry name" value="PROTEIN NLP6"/>
    <property type="match status" value="1"/>
</dbReference>